<evidence type="ECO:0000313" key="2">
    <source>
        <dbReference type="EMBL" id="CZR66798.1"/>
    </source>
</evidence>
<dbReference type="OrthoDB" id="5295335at2759"/>
<organism evidence="2 3">
    <name type="scientific">Phialocephala subalpina</name>
    <dbReference type="NCBI Taxonomy" id="576137"/>
    <lineage>
        <taxon>Eukaryota</taxon>
        <taxon>Fungi</taxon>
        <taxon>Dikarya</taxon>
        <taxon>Ascomycota</taxon>
        <taxon>Pezizomycotina</taxon>
        <taxon>Leotiomycetes</taxon>
        <taxon>Helotiales</taxon>
        <taxon>Mollisiaceae</taxon>
        <taxon>Phialocephala</taxon>
        <taxon>Phialocephala fortinii species complex</taxon>
    </lineage>
</organism>
<feature type="transmembrane region" description="Helical" evidence="1">
    <location>
        <begin position="149"/>
        <end position="171"/>
    </location>
</feature>
<keyword evidence="3" id="KW-1185">Reference proteome</keyword>
<evidence type="ECO:0000313" key="3">
    <source>
        <dbReference type="Proteomes" id="UP000184330"/>
    </source>
</evidence>
<dbReference type="Proteomes" id="UP000184330">
    <property type="component" value="Unassembled WGS sequence"/>
</dbReference>
<feature type="transmembrane region" description="Helical" evidence="1">
    <location>
        <begin position="275"/>
        <end position="298"/>
    </location>
</feature>
<proteinExistence type="predicted"/>
<name>A0A1L7XP52_9HELO</name>
<dbReference type="EMBL" id="FJOG01000039">
    <property type="protein sequence ID" value="CZR66798.1"/>
    <property type="molecule type" value="Genomic_DNA"/>
</dbReference>
<gene>
    <name evidence="2" type="ORF">PAC_16699</name>
</gene>
<keyword evidence="1" id="KW-0472">Membrane</keyword>
<dbReference type="AlphaFoldDB" id="A0A1L7XP52"/>
<feature type="transmembrane region" description="Helical" evidence="1">
    <location>
        <begin position="6"/>
        <end position="25"/>
    </location>
</feature>
<feature type="transmembrane region" description="Helical" evidence="1">
    <location>
        <begin position="177"/>
        <end position="194"/>
    </location>
</feature>
<reference evidence="2 3" key="1">
    <citation type="submission" date="2016-03" db="EMBL/GenBank/DDBJ databases">
        <authorList>
            <person name="Ploux O."/>
        </authorList>
    </citation>
    <scope>NUCLEOTIDE SEQUENCE [LARGE SCALE GENOMIC DNA]</scope>
    <source>
        <strain evidence="2 3">UAMH 11012</strain>
    </source>
</reference>
<protein>
    <submittedName>
        <fullName evidence="2">Uncharacterized protein</fullName>
    </submittedName>
</protein>
<sequence>MATYSNAVSVATFTALGTIIGYLGAEIAYKFGTAGLWKGYCRGDMLGTAFYEDSGKHYLVRLGKDVGQQKAARSGFWINTLDLVDWRLGDKGSVLPRIKGDDEASGKAVEKVRARRPVFVLTLSRHTSWVCRNSGGAVGGDIGGIKCRYFIGLIVSETITLTVGIAVAIVWHSYFSLWFLAPLLVKILALVFEVNRESIGLEDKAPDPPKQDETRGKEEEIPALIEAFCICETTDIRNGFFLIKGPSQLVLQFFRHYGHPERYRKGIRGDRVREISSMIIVIFAAMIYPSGLIAFIFASQQIQWMWLGYQLYTILSMHLYRFCGGKWIGTTERWIAKELENGKAVCFGDVNGHKVIAQLETIGIVEKVVDGRKIINQWLANLHPS</sequence>
<dbReference type="STRING" id="576137.A0A1L7XP52"/>
<keyword evidence="1" id="KW-0812">Transmembrane</keyword>
<accession>A0A1L7XP52</accession>
<keyword evidence="1" id="KW-1133">Transmembrane helix</keyword>
<evidence type="ECO:0000256" key="1">
    <source>
        <dbReference type="SAM" id="Phobius"/>
    </source>
</evidence>
<feature type="transmembrane region" description="Helical" evidence="1">
    <location>
        <begin position="304"/>
        <end position="323"/>
    </location>
</feature>